<gene>
    <name evidence="2" type="ORF">BWY43_00288</name>
</gene>
<feature type="region of interest" description="Disordered" evidence="1">
    <location>
        <begin position="1"/>
        <end position="77"/>
    </location>
</feature>
<sequence length="77" mass="8468">MSGLSHETIEAMRHVGHRGSMNCTQQQVLREAVRSGALDSNPSVRDAVNRRAEGKDKPSDLQVIADHVQSIAPKYDD</sequence>
<dbReference type="AlphaFoldDB" id="A0A1V5SEK2"/>
<accession>A0A1V5SEK2</accession>
<organism evidence="2">
    <name type="scientific">candidate division WS2 bacterium ADurb.Bin280</name>
    <dbReference type="NCBI Taxonomy" id="1852829"/>
    <lineage>
        <taxon>Bacteria</taxon>
        <taxon>candidate division WS2</taxon>
    </lineage>
</organism>
<protein>
    <submittedName>
        <fullName evidence="2">Uncharacterized protein</fullName>
    </submittedName>
</protein>
<reference evidence="2" key="1">
    <citation type="submission" date="2017-02" db="EMBL/GenBank/DDBJ databases">
        <title>Delving into the versatile metabolic prowess of the omnipresent phylum Bacteroidetes.</title>
        <authorList>
            <person name="Nobu M.K."/>
            <person name="Mei R."/>
            <person name="Narihiro T."/>
            <person name="Kuroda K."/>
            <person name="Liu W.-T."/>
        </authorList>
    </citation>
    <scope>NUCLEOTIDE SEQUENCE</scope>
    <source>
        <strain evidence="2">ADurb.Bin280</strain>
    </source>
</reference>
<dbReference type="Proteomes" id="UP000485367">
    <property type="component" value="Unassembled WGS sequence"/>
</dbReference>
<proteinExistence type="predicted"/>
<feature type="compositionally biased region" description="Basic and acidic residues" evidence="1">
    <location>
        <begin position="47"/>
        <end position="59"/>
    </location>
</feature>
<evidence type="ECO:0000313" key="2">
    <source>
        <dbReference type="EMBL" id="OQA52917.1"/>
    </source>
</evidence>
<comment type="caution">
    <text evidence="2">The sequence shown here is derived from an EMBL/GenBank/DDBJ whole genome shotgun (WGS) entry which is preliminary data.</text>
</comment>
<dbReference type="EMBL" id="MWBO01000017">
    <property type="protein sequence ID" value="OQA52917.1"/>
    <property type="molecule type" value="Genomic_DNA"/>
</dbReference>
<name>A0A1V5SEK2_9BACT</name>
<evidence type="ECO:0000256" key="1">
    <source>
        <dbReference type="SAM" id="MobiDB-lite"/>
    </source>
</evidence>